<dbReference type="Proteomes" id="UP000066042">
    <property type="component" value="Chromosome"/>
</dbReference>
<evidence type="ECO:0000313" key="8">
    <source>
        <dbReference type="EMBL" id="ALM76570.1"/>
    </source>
</evidence>
<dbReference type="PATRIC" id="fig|55802.8.peg.2668"/>
<feature type="transmembrane region" description="Helical" evidence="7">
    <location>
        <begin position="17"/>
        <end position="37"/>
    </location>
</feature>
<evidence type="ECO:0000313" key="9">
    <source>
        <dbReference type="Proteomes" id="UP000066042"/>
    </source>
</evidence>
<evidence type="ECO:0000256" key="2">
    <source>
        <dbReference type="ARBA" id="ARBA00022448"/>
    </source>
</evidence>
<dbReference type="GO" id="GO:0005886">
    <property type="term" value="C:plasma membrane"/>
    <property type="evidence" value="ECO:0007669"/>
    <property type="project" value="UniProtKB-SubCell"/>
</dbReference>
<feature type="transmembrane region" description="Helical" evidence="7">
    <location>
        <begin position="49"/>
        <end position="71"/>
    </location>
</feature>
<evidence type="ECO:0000256" key="5">
    <source>
        <dbReference type="ARBA" id="ARBA00022989"/>
    </source>
</evidence>
<keyword evidence="2" id="KW-0813">Transport</keyword>
<sequence>MTQFGTEVGILHIPDGLLSMPVIVITYIIMVATVAYSAKKLKDFPENKIPLLGLFAAGIFAAQMVNFPIIGGVSGHLLGATLVAILLGPYAAVLVMTAVLVIQTLLFGDGGITALGANILNMGILGAFLGYTVYTKLRNINEIAAIGIASWLSVFLAAVLAAIEIGISKSLPFGKVLTLMAGYHAVIGIGEAILTIIIVQAVRAKLPEIGGVPA</sequence>
<feature type="transmembrane region" description="Helical" evidence="7">
    <location>
        <begin position="77"/>
        <end position="102"/>
    </location>
</feature>
<evidence type="ECO:0000256" key="1">
    <source>
        <dbReference type="ARBA" id="ARBA00004651"/>
    </source>
</evidence>
<accession>A0A0S1XFJ9</accession>
<protein>
    <submittedName>
        <fullName evidence="8">Transporter protein</fullName>
    </submittedName>
</protein>
<feature type="transmembrane region" description="Helical" evidence="7">
    <location>
        <begin position="146"/>
        <end position="167"/>
    </location>
</feature>
<keyword evidence="4 7" id="KW-0812">Transmembrane</keyword>
<evidence type="ECO:0000256" key="3">
    <source>
        <dbReference type="ARBA" id="ARBA00022475"/>
    </source>
</evidence>
<dbReference type="PANTHER" id="PTHR34229:SF1">
    <property type="entry name" value="METAL TRANSPORT PROTEIN HI_1621-RELATED"/>
    <property type="match status" value="1"/>
</dbReference>
<feature type="transmembrane region" description="Helical" evidence="7">
    <location>
        <begin position="114"/>
        <end position="134"/>
    </location>
</feature>
<dbReference type="Pfam" id="PF01891">
    <property type="entry name" value="CbiM"/>
    <property type="match status" value="1"/>
</dbReference>
<dbReference type="EMBL" id="CP013050">
    <property type="protein sequence ID" value="ALM76570.1"/>
    <property type="molecule type" value="Genomic_DNA"/>
</dbReference>
<name>A0A0S1XFJ9_THEBA</name>
<evidence type="ECO:0000256" key="4">
    <source>
        <dbReference type="ARBA" id="ARBA00022692"/>
    </source>
</evidence>
<dbReference type="STRING" id="55802.TBCH5v1_2682"/>
<dbReference type="PANTHER" id="PTHR34229">
    <property type="entry name" value="METAL TRANSPORT PROTEIN HI_1621-RELATED"/>
    <property type="match status" value="1"/>
</dbReference>
<proteinExistence type="predicted"/>
<dbReference type="AlphaFoldDB" id="A0A0S1XFJ9"/>
<dbReference type="GO" id="GO:0000041">
    <property type="term" value="P:transition metal ion transport"/>
    <property type="evidence" value="ECO:0007669"/>
    <property type="project" value="InterPro"/>
</dbReference>
<keyword evidence="5 7" id="KW-1133">Transmembrane helix</keyword>
<evidence type="ECO:0000256" key="6">
    <source>
        <dbReference type="ARBA" id="ARBA00023136"/>
    </source>
</evidence>
<feature type="transmembrane region" description="Helical" evidence="7">
    <location>
        <begin position="179"/>
        <end position="202"/>
    </location>
</feature>
<dbReference type="Gene3D" id="1.10.1760.20">
    <property type="match status" value="1"/>
</dbReference>
<keyword evidence="3" id="KW-1003">Cell membrane</keyword>
<keyword evidence="6 7" id="KW-0472">Membrane</keyword>
<reference evidence="8 9" key="1">
    <citation type="journal article" date="2016" name="Genome Announc.">
        <title>Complete genome sequence of the hyperthermophilic and piezophilic archaeon Thermococcus barophilus Ch5, capable of growth at the expense of hydrogenogenesis from carbon monoxide and formate.</title>
        <authorList>
            <person name="Oger P."/>
            <person name="Sokolova T.G."/>
            <person name="Kozhevnikova D.A."/>
            <person name="Taranov E.A."/>
            <person name="Vannier P."/>
            <person name="Lee H.S."/>
            <person name="Kwon K.K."/>
            <person name="Kang S.G."/>
            <person name="Lee J.H."/>
            <person name="Bonch-Osmolovskaya E.A."/>
            <person name="Lebedinsky A.V."/>
        </authorList>
    </citation>
    <scope>NUCLEOTIDE SEQUENCE [LARGE SCALE GENOMIC DNA]</scope>
    <source>
        <strain evidence="9">Ch5</strain>
    </source>
</reference>
<organism evidence="8 9">
    <name type="scientific">Thermococcus barophilus</name>
    <dbReference type="NCBI Taxonomy" id="55802"/>
    <lineage>
        <taxon>Archaea</taxon>
        <taxon>Methanobacteriati</taxon>
        <taxon>Methanobacteriota</taxon>
        <taxon>Thermococci</taxon>
        <taxon>Thermococcales</taxon>
        <taxon>Thermococcaceae</taxon>
        <taxon>Thermococcus</taxon>
    </lineage>
</organism>
<evidence type="ECO:0000256" key="7">
    <source>
        <dbReference type="SAM" id="Phobius"/>
    </source>
</evidence>
<dbReference type="InterPro" id="IPR002751">
    <property type="entry name" value="CbiM/NikMN"/>
</dbReference>
<gene>
    <name evidence="8" type="ORF">TBCH5v1_2682</name>
</gene>
<comment type="subcellular location">
    <subcellularLocation>
        <location evidence="1">Cell membrane</location>
        <topology evidence="1">Multi-pass membrane protein</topology>
    </subcellularLocation>
</comment>